<gene>
    <name evidence="1" type="primary">TOC64_2</name>
    <name evidence="1" type="ORF">CFP56_017050</name>
</gene>
<dbReference type="PANTHER" id="PTHR46310:SF5">
    <property type="entry name" value="OUTER ENVELOPE PROTEIN 64, CHLOROPLASTIC"/>
    <property type="match status" value="1"/>
</dbReference>
<name>A0AAW0M395_QUESU</name>
<dbReference type="Gene3D" id="3.90.1300.10">
    <property type="entry name" value="Amidase signature (AS) domain"/>
    <property type="match status" value="1"/>
</dbReference>
<evidence type="ECO:0000313" key="1">
    <source>
        <dbReference type="EMBL" id="KAK7857549.1"/>
    </source>
</evidence>
<sequence length="158" mass="17261">MLDDGILVIPTIADPPPKLGGKEILSEDYKRRACSLLSIASISGCCQVTIPLGFHNKCPVSVSFIARNGGDRFLLDTTQAMYATLQEQADIAAKSKGNQAFKDKQWQKAIGFYTEAIKLSGKNATYYSNRALAYLELGRVTIMSPRPFGVHDLIMATT</sequence>
<reference evidence="1" key="2">
    <citation type="journal article" date="2018" name="Sci. Data">
        <title>The draft genome sequence of cork oak.</title>
        <authorList>
            <person name="Ramos A.M."/>
            <person name="Usie A."/>
            <person name="Barbosa P."/>
            <person name="Barros P.M."/>
            <person name="Capote T."/>
            <person name="Chaves I."/>
            <person name="Simoes F."/>
            <person name="Abreu I."/>
            <person name="Carrasquinho I."/>
            <person name="Faro C."/>
            <person name="Guimaraes J.B."/>
            <person name="Mendonca D."/>
            <person name="Nobrega F."/>
            <person name="Rodrigues L."/>
            <person name="Saibo N.J.M."/>
            <person name="Varela M.C."/>
            <person name="Egas C."/>
            <person name="Matos J."/>
            <person name="Miguel C.M."/>
            <person name="Oliveira M.M."/>
            <person name="Ricardo C.P."/>
            <person name="Goncalves S."/>
        </authorList>
    </citation>
    <scope>NUCLEOTIDE SEQUENCE [LARGE SCALE GENOMIC DNA]</scope>
    <source>
        <strain evidence="1">HL8</strain>
    </source>
</reference>
<dbReference type="EMBL" id="PKMF04000026">
    <property type="protein sequence ID" value="KAK7857549.1"/>
    <property type="molecule type" value="Genomic_DNA"/>
</dbReference>
<comment type="caution">
    <text evidence="1">The sequence shown here is derived from an EMBL/GenBank/DDBJ whole genome shotgun (WGS) entry which is preliminary data.</text>
</comment>
<accession>A0AAW0M395</accession>
<dbReference type="SUPFAM" id="SSF75304">
    <property type="entry name" value="Amidase signature (AS) enzymes"/>
    <property type="match status" value="1"/>
</dbReference>
<dbReference type="SUPFAM" id="SSF48452">
    <property type="entry name" value="TPR-like"/>
    <property type="match status" value="1"/>
</dbReference>
<protein>
    <submittedName>
        <fullName evidence="1">Translocon at the outer membrane of chloroplasts 64</fullName>
    </submittedName>
</protein>
<dbReference type="PANTHER" id="PTHR46310">
    <property type="entry name" value="AMIDASE 1"/>
    <property type="match status" value="1"/>
</dbReference>
<reference evidence="1" key="3">
    <citation type="submission" date="2023-07" db="EMBL/GenBank/DDBJ databases">
        <title>An improved reference 1 genome and first organelle genomes of Quercus suber.</title>
        <authorList>
            <consortium name="Genosuber Consortium"/>
            <person name="Usie A."/>
            <person name="Serra O."/>
            <person name="Barros P."/>
        </authorList>
    </citation>
    <scope>NUCLEOTIDE SEQUENCE</scope>
    <source>
        <strain evidence="1">HL8</strain>
        <tissue evidence="1">Leaves</tissue>
    </source>
</reference>
<dbReference type="AlphaFoldDB" id="A0AAW0M395"/>
<organism evidence="1">
    <name type="scientific">Quercus suber</name>
    <name type="common">Cork oak</name>
    <dbReference type="NCBI Taxonomy" id="58331"/>
    <lineage>
        <taxon>Eukaryota</taxon>
        <taxon>Viridiplantae</taxon>
        <taxon>Streptophyta</taxon>
        <taxon>Embryophyta</taxon>
        <taxon>Tracheophyta</taxon>
        <taxon>Spermatophyta</taxon>
        <taxon>Magnoliopsida</taxon>
        <taxon>eudicotyledons</taxon>
        <taxon>Gunneridae</taxon>
        <taxon>Pentapetalae</taxon>
        <taxon>rosids</taxon>
        <taxon>fabids</taxon>
        <taxon>Fagales</taxon>
        <taxon>Fagaceae</taxon>
        <taxon>Quercus</taxon>
    </lineage>
</organism>
<proteinExistence type="predicted"/>
<dbReference type="Gene3D" id="1.25.40.10">
    <property type="entry name" value="Tetratricopeptide repeat domain"/>
    <property type="match status" value="1"/>
</dbReference>
<dbReference type="InterPro" id="IPR036928">
    <property type="entry name" value="AS_sf"/>
</dbReference>
<reference evidence="1" key="1">
    <citation type="submission" date="2017-12" db="EMBL/GenBank/DDBJ databases">
        <authorList>
            <person name="Barbosa P."/>
            <person name="Usie A."/>
            <person name="Ramos A.M."/>
        </authorList>
    </citation>
    <scope>NUCLEOTIDE SEQUENCE</scope>
    <source>
        <strain evidence="1">HL8</strain>
        <tissue evidence="1">Leaves</tissue>
    </source>
</reference>
<dbReference type="InterPro" id="IPR011990">
    <property type="entry name" value="TPR-like_helical_dom_sf"/>
</dbReference>